<name>A0AA40F8H9_9PEZI</name>
<keyword evidence="1" id="KW-0677">Repeat</keyword>
<evidence type="ECO:0000313" key="5">
    <source>
        <dbReference type="Proteomes" id="UP001172155"/>
    </source>
</evidence>
<gene>
    <name evidence="4" type="ORF">B0T18DRAFT_395867</name>
</gene>
<reference evidence="4" key="1">
    <citation type="submission" date="2023-06" db="EMBL/GenBank/DDBJ databases">
        <title>Genome-scale phylogeny and comparative genomics of the fungal order Sordariales.</title>
        <authorList>
            <consortium name="Lawrence Berkeley National Laboratory"/>
            <person name="Hensen N."/>
            <person name="Bonometti L."/>
            <person name="Westerberg I."/>
            <person name="Brannstrom I.O."/>
            <person name="Guillou S."/>
            <person name="Cros-Aarteil S."/>
            <person name="Calhoun S."/>
            <person name="Haridas S."/>
            <person name="Kuo A."/>
            <person name="Mondo S."/>
            <person name="Pangilinan J."/>
            <person name="Riley R."/>
            <person name="LaButti K."/>
            <person name="Andreopoulos B."/>
            <person name="Lipzen A."/>
            <person name="Chen C."/>
            <person name="Yanf M."/>
            <person name="Daum C."/>
            <person name="Ng V."/>
            <person name="Clum A."/>
            <person name="Steindorff A."/>
            <person name="Ohm R."/>
            <person name="Martin F."/>
            <person name="Silar P."/>
            <person name="Natvig D."/>
            <person name="Lalanne C."/>
            <person name="Gautier V."/>
            <person name="Ament-velasquez S.L."/>
            <person name="Kruys A."/>
            <person name="Hutchinson M.I."/>
            <person name="Powell A.J."/>
            <person name="Barry K."/>
            <person name="Miller A.N."/>
            <person name="Grigoriev I.V."/>
            <person name="Debuchy R."/>
            <person name="Gladieux P."/>
            <person name="Thoren M.H."/>
            <person name="Johannesson H."/>
        </authorList>
    </citation>
    <scope>NUCLEOTIDE SEQUENCE</scope>
    <source>
        <strain evidence="4">SMH3187-1</strain>
    </source>
</reference>
<dbReference type="PANTHER" id="PTHR40619">
    <property type="entry name" value="FUNGAL STAND N-TERMINAL GOODBYE DOMAIN-CONTAINING PROTEIN"/>
    <property type="match status" value="1"/>
</dbReference>
<feature type="compositionally biased region" description="Low complexity" evidence="2">
    <location>
        <begin position="474"/>
        <end position="489"/>
    </location>
</feature>
<comment type="caution">
    <text evidence="4">The sequence shown here is derived from an EMBL/GenBank/DDBJ whole genome shotgun (WGS) entry which is preliminary data.</text>
</comment>
<dbReference type="AlphaFoldDB" id="A0AA40F8H9"/>
<evidence type="ECO:0000259" key="3">
    <source>
        <dbReference type="Pfam" id="PF24883"/>
    </source>
</evidence>
<feature type="domain" description="Nephrocystin 3-like N-terminal" evidence="3">
    <location>
        <begin position="569"/>
        <end position="751"/>
    </location>
</feature>
<sequence length="794" mass="87738">MEHQSQCIPSVRDQPPSVDFIQNRLPQTLDVIKGAPVYYSRQSGRFAPLQTGAATMPPPSVGEKADSGQQEDDASTGREMAKKRNVELPIRELVPAVEAMVFWSAILEPAMTQFVNANHPEPDKLVKKPQFSIRAQTEWRGIHENLQSAQDEFNGANKPLQSRFKRIYRKAADQTETLQDVVGKLPDDGTYMSLVKFVLDLLLGAVRTAAQARITATGFADEEDAKEGFSKVEIFLAAFPGDENIKKASVDLVACVLKAVENAILYFLSSAASRAVGSKRQDLLDSINEVPAQTKKLMERVEESHIWTMQKASGLTLANIEELRLLSVENSMAISWKTDQILNQGQEIMLRLDSVGCIVQGYMQQFIQQQEMRDARMKTALEAQKAQFNRELAMRDAKLKAENAQLIADMMNTFKETFDDHEKNLVTKFRQEMDDSIRSNQSAVTSRNPSPAPEQQQWPSRWPPSSPSAPPSWPQAAYAAYQQQPWPQSDLHPQGNNPYLAIPPAQAHSQYYPQLLPPPPPVPEPTAIPVAALLSVLGNLSGLDKRDIQSAFSQSERIPLTYRLHAQEMIRAREFQAWATAPSSRQLLILGDTNLEAVQAGAAVSLVAASLMESIRARGAKFSVLGFFCGLHTQRDDAHAGAAAMIKALITQLLEQHYAGYTFRECDLGLGLDRIAAGSTTAVDLVALCALFEWLVKWLPRDKTLVVVVDGIGEYEMARFHDGMLVVLRCLLGLVAAEGKKQGPVVKVLATCPAGTISLRSEFRSKGPESILLMEELQVVSEQIDMSLGAKQLL</sequence>
<dbReference type="EMBL" id="JAUKUD010000001">
    <property type="protein sequence ID" value="KAK0753041.1"/>
    <property type="molecule type" value="Genomic_DNA"/>
</dbReference>
<dbReference type="Pfam" id="PF24883">
    <property type="entry name" value="NPHP3_N"/>
    <property type="match status" value="1"/>
</dbReference>
<protein>
    <recommendedName>
        <fullName evidence="3">Nephrocystin 3-like N-terminal domain-containing protein</fullName>
    </recommendedName>
</protein>
<proteinExistence type="predicted"/>
<feature type="compositionally biased region" description="Pro residues" evidence="2">
    <location>
        <begin position="461"/>
        <end position="473"/>
    </location>
</feature>
<keyword evidence="5" id="KW-1185">Reference proteome</keyword>
<dbReference type="Proteomes" id="UP001172155">
    <property type="component" value="Unassembled WGS sequence"/>
</dbReference>
<feature type="compositionally biased region" description="Polar residues" evidence="2">
    <location>
        <begin position="438"/>
        <end position="449"/>
    </location>
</feature>
<accession>A0AA40F8H9</accession>
<feature type="region of interest" description="Disordered" evidence="2">
    <location>
        <begin position="436"/>
        <end position="502"/>
    </location>
</feature>
<evidence type="ECO:0000313" key="4">
    <source>
        <dbReference type="EMBL" id="KAK0753041.1"/>
    </source>
</evidence>
<feature type="region of interest" description="Disordered" evidence="2">
    <location>
        <begin position="49"/>
        <end position="83"/>
    </location>
</feature>
<dbReference type="InterPro" id="IPR056884">
    <property type="entry name" value="NPHP3-like_N"/>
</dbReference>
<evidence type="ECO:0000256" key="1">
    <source>
        <dbReference type="ARBA" id="ARBA00022737"/>
    </source>
</evidence>
<evidence type="ECO:0000256" key="2">
    <source>
        <dbReference type="SAM" id="MobiDB-lite"/>
    </source>
</evidence>
<organism evidence="4 5">
    <name type="scientific">Schizothecium vesticola</name>
    <dbReference type="NCBI Taxonomy" id="314040"/>
    <lineage>
        <taxon>Eukaryota</taxon>
        <taxon>Fungi</taxon>
        <taxon>Dikarya</taxon>
        <taxon>Ascomycota</taxon>
        <taxon>Pezizomycotina</taxon>
        <taxon>Sordariomycetes</taxon>
        <taxon>Sordariomycetidae</taxon>
        <taxon>Sordariales</taxon>
        <taxon>Schizotheciaceae</taxon>
        <taxon>Schizothecium</taxon>
    </lineage>
</organism>
<dbReference type="PANTHER" id="PTHR40619:SF3">
    <property type="entry name" value="FUNGAL STAND N-TERMINAL GOODBYE DOMAIN-CONTAINING PROTEIN"/>
    <property type="match status" value="1"/>
</dbReference>